<proteinExistence type="predicted"/>
<keyword evidence="2" id="KW-1185">Reference proteome</keyword>
<reference evidence="1" key="1">
    <citation type="journal article" date="2021" name="Environ. Microbiol.">
        <title>Gene family expansions and transcriptome signatures uncover fungal adaptations to wood decay.</title>
        <authorList>
            <person name="Hage H."/>
            <person name="Miyauchi S."/>
            <person name="Viragh M."/>
            <person name="Drula E."/>
            <person name="Min B."/>
            <person name="Chaduli D."/>
            <person name="Navarro D."/>
            <person name="Favel A."/>
            <person name="Norest M."/>
            <person name="Lesage-Meessen L."/>
            <person name="Balint B."/>
            <person name="Merenyi Z."/>
            <person name="de Eugenio L."/>
            <person name="Morin E."/>
            <person name="Martinez A.T."/>
            <person name="Baldrian P."/>
            <person name="Stursova M."/>
            <person name="Martinez M.J."/>
            <person name="Novotny C."/>
            <person name="Magnuson J.K."/>
            <person name="Spatafora J.W."/>
            <person name="Maurice S."/>
            <person name="Pangilinan J."/>
            <person name="Andreopoulos W."/>
            <person name="LaButti K."/>
            <person name="Hundley H."/>
            <person name="Na H."/>
            <person name="Kuo A."/>
            <person name="Barry K."/>
            <person name="Lipzen A."/>
            <person name="Henrissat B."/>
            <person name="Riley R."/>
            <person name="Ahrendt S."/>
            <person name="Nagy L.G."/>
            <person name="Grigoriev I.V."/>
            <person name="Martin F."/>
            <person name="Rosso M.N."/>
        </authorList>
    </citation>
    <scope>NUCLEOTIDE SEQUENCE</scope>
    <source>
        <strain evidence="1">CBS 384.51</strain>
    </source>
</reference>
<gene>
    <name evidence="1" type="ORF">BDY19DRAFT_991005</name>
</gene>
<evidence type="ECO:0000313" key="1">
    <source>
        <dbReference type="EMBL" id="KAI0092285.1"/>
    </source>
</evidence>
<dbReference type="EMBL" id="MU274904">
    <property type="protein sequence ID" value="KAI0092285.1"/>
    <property type="molecule type" value="Genomic_DNA"/>
</dbReference>
<sequence>MAQPFVPTVNDLRVKMCYICREEERYDEHPQSPVVWVHPCNCTLVAHEKCLLNWIQSSLEEPSRKNKALKCPQCGATYVLESDNPALLKILNNLNASVTLAGKVVFACGIAGGVAACASGLYFVLTSYGAYAVQQFLGKEMYDVLLSDDISRWPWHAFINLPLIPVSLILSRTKYVKTLPLISMFYCWTTTTPIAIPGTIRWRLPVDDYPFQPILTWPPSPAMVTAMLPLVSRGYHALIQRIEHWAMGIPSTAPRRIGRIELALADAGPLNVRIAANFLEDGEDADADGAVIQAGANGGQNQQQDADAPARDPAAAAAETVRITGSSLGRYIGGALLIPRIASFMGEFLFQLSLRSPMLRSFLAIRQPLNTRRAPNFWSLMNFYQPKTADGSWRQVGLGVRIGLNVLLAGTKTWADADPVWWRNSVGLGIFIFARDCLRILHLSLAKREIETRRIKSRTFAGIDLKELDLINRPPTQ</sequence>
<accession>A0ACB8UDE0</accession>
<comment type="caution">
    <text evidence="1">The sequence shown here is derived from an EMBL/GenBank/DDBJ whole genome shotgun (WGS) entry which is preliminary data.</text>
</comment>
<dbReference type="Proteomes" id="UP001055072">
    <property type="component" value="Unassembled WGS sequence"/>
</dbReference>
<protein>
    <submittedName>
        <fullName evidence="1">Uncharacterized protein</fullName>
    </submittedName>
</protein>
<organism evidence="1 2">
    <name type="scientific">Irpex rosettiformis</name>
    <dbReference type="NCBI Taxonomy" id="378272"/>
    <lineage>
        <taxon>Eukaryota</taxon>
        <taxon>Fungi</taxon>
        <taxon>Dikarya</taxon>
        <taxon>Basidiomycota</taxon>
        <taxon>Agaricomycotina</taxon>
        <taxon>Agaricomycetes</taxon>
        <taxon>Polyporales</taxon>
        <taxon>Irpicaceae</taxon>
        <taxon>Irpex</taxon>
    </lineage>
</organism>
<name>A0ACB8UDE0_9APHY</name>
<evidence type="ECO:0000313" key="2">
    <source>
        <dbReference type="Proteomes" id="UP001055072"/>
    </source>
</evidence>